<dbReference type="AlphaFoldDB" id="A0AAQ3REZ3"/>
<reference evidence="2 3" key="1">
    <citation type="journal article" date="2023" name="Life. Sci Alliance">
        <title>Evolutionary insights into 3D genome organization and epigenetic landscape of Vigna mungo.</title>
        <authorList>
            <person name="Junaid A."/>
            <person name="Singh B."/>
            <person name="Bhatia S."/>
        </authorList>
    </citation>
    <scope>NUCLEOTIDE SEQUENCE [LARGE SCALE GENOMIC DNA]</scope>
    <source>
        <strain evidence="2">Urdbean</strain>
    </source>
</reference>
<gene>
    <name evidence="2" type="ORF">V8G54_035962</name>
</gene>
<name>A0AAQ3REZ3_VIGMU</name>
<feature type="compositionally biased region" description="Basic and acidic residues" evidence="1">
    <location>
        <begin position="1"/>
        <end position="19"/>
    </location>
</feature>
<feature type="region of interest" description="Disordered" evidence="1">
    <location>
        <begin position="1"/>
        <end position="34"/>
    </location>
</feature>
<protein>
    <submittedName>
        <fullName evidence="2">Uncharacterized protein</fullName>
    </submittedName>
</protein>
<organism evidence="2 3">
    <name type="scientific">Vigna mungo</name>
    <name type="common">Black gram</name>
    <name type="synonym">Phaseolus mungo</name>
    <dbReference type="NCBI Taxonomy" id="3915"/>
    <lineage>
        <taxon>Eukaryota</taxon>
        <taxon>Viridiplantae</taxon>
        <taxon>Streptophyta</taxon>
        <taxon>Embryophyta</taxon>
        <taxon>Tracheophyta</taxon>
        <taxon>Spermatophyta</taxon>
        <taxon>Magnoliopsida</taxon>
        <taxon>eudicotyledons</taxon>
        <taxon>Gunneridae</taxon>
        <taxon>Pentapetalae</taxon>
        <taxon>rosids</taxon>
        <taxon>fabids</taxon>
        <taxon>Fabales</taxon>
        <taxon>Fabaceae</taxon>
        <taxon>Papilionoideae</taxon>
        <taxon>50 kb inversion clade</taxon>
        <taxon>NPAAA clade</taxon>
        <taxon>indigoferoid/millettioid clade</taxon>
        <taxon>Phaseoleae</taxon>
        <taxon>Vigna</taxon>
    </lineage>
</organism>
<sequence length="119" mass="13349">MQESKRRGGRRETTIECQKERKRRGVAREKGEEEDDRYKKLNAAKSCGVFKMELGGSEGPVCLRALPLASIDKISCWVLSRNKQSLSLDWNIGINQSNQIKSAVAMEEGAGCEIDGREF</sequence>
<evidence type="ECO:0000313" key="3">
    <source>
        <dbReference type="Proteomes" id="UP001374535"/>
    </source>
</evidence>
<evidence type="ECO:0000313" key="2">
    <source>
        <dbReference type="EMBL" id="WVY90448.1"/>
    </source>
</evidence>
<keyword evidence="3" id="KW-1185">Reference proteome</keyword>
<accession>A0AAQ3REZ3</accession>
<dbReference type="Proteomes" id="UP001374535">
    <property type="component" value="Chromosome 11"/>
</dbReference>
<proteinExistence type="predicted"/>
<dbReference type="EMBL" id="CP144690">
    <property type="protein sequence ID" value="WVY90448.1"/>
    <property type="molecule type" value="Genomic_DNA"/>
</dbReference>
<evidence type="ECO:0000256" key="1">
    <source>
        <dbReference type="SAM" id="MobiDB-lite"/>
    </source>
</evidence>